<feature type="signal peptide" evidence="1">
    <location>
        <begin position="1"/>
        <end position="25"/>
    </location>
</feature>
<dbReference type="Gene3D" id="2.30.30.140">
    <property type="match status" value="1"/>
</dbReference>
<dbReference type="RefSeq" id="WP_183394621.1">
    <property type="nucleotide sequence ID" value="NZ_JACIDR010000002.1"/>
</dbReference>
<accession>A0A7W6GFA6</accession>
<gene>
    <name evidence="2" type="ORF">GGR24_001394</name>
</gene>
<name>A0A7W6GFA6_9HYPH</name>
<dbReference type="Proteomes" id="UP000528964">
    <property type="component" value="Unassembled WGS sequence"/>
</dbReference>
<dbReference type="CDD" id="cd04508">
    <property type="entry name" value="Tudor_SF"/>
    <property type="match status" value="1"/>
</dbReference>
<proteinExistence type="predicted"/>
<organism evidence="2 3">
    <name type="scientific">Hansschlegelia beijingensis</name>
    <dbReference type="NCBI Taxonomy" id="1133344"/>
    <lineage>
        <taxon>Bacteria</taxon>
        <taxon>Pseudomonadati</taxon>
        <taxon>Pseudomonadota</taxon>
        <taxon>Alphaproteobacteria</taxon>
        <taxon>Hyphomicrobiales</taxon>
        <taxon>Methylopilaceae</taxon>
        <taxon>Hansschlegelia</taxon>
    </lineage>
</organism>
<reference evidence="2 3" key="1">
    <citation type="submission" date="2020-08" db="EMBL/GenBank/DDBJ databases">
        <title>Genomic Encyclopedia of Type Strains, Phase IV (KMG-IV): sequencing the most valuable type-strain genomes for metagenomic binning, comparative biology and taxonomic classification.</title>
        <authorList>
            <person name="Goeker M."/>
        </authorList>
    </citation>
    <scope>NUCLEOTIDE SEQUENCE [LARGE SCALE GENOMIC DNA]</scope>
    <source>
        <strain evidence="2 3">DSM 25481</strain>
    </source>
</reference>
<keyword evidence="1" id="KW-0732">Signal</keyword>
<dbReference type="EMBL" id="JACIDR010000002">
    <property type="protein sequence ID" value="MBB3972737.1"/>
    <property type="molecule type" value="Genomic_DNA"/>
</dbReference>
<sequence length="172" mass="19290">MMRRFVRGLANATALCAIGFPSAVAAQSAPSAEWRTAQYYERERRGEGRPYGHRPGYGEERRSVRFHVGQSVLARSAGGPRYFPGVVTRVDGDTLTVFYASSLTERRPAWQVRPYDWRNGDRVWCFPGRRPGAPLAPARIERLDVPGANTAMTVRYDNGGVERTTSAWCHSR</sequence>
<protein>
    <recommendedName>
        <fullName evidence="4">Secreted protein</fullName>
    </recommendedName>
</protein>
<keyword evidence="3" id="KW-1185">Reference proteome</keyword>
<comment type="caution">
    <text evidence="2">The sequence shown here is derived from an EMBL/GenBank/DDBJ whole genome shotgun (WGS) entry which is preliminary data.</text>
</comment>
<dbReference type="AlphaFoldDB" id="A0A7W6GFA6"/>
<feature type="chain" id="PRO_5031431684" description="Secreted protein" evidence="1">
    <location>
        <begin position="26"/>
        <end position="172"/>
    </location>
</feature>
<evidence type="ECO:0008006" key="4">
    <source>
        <dbReference type="Google" id="ProtNLM"/>
    </source>
</evidence>
<evidence type="ECO:0000256" key="1">
    <source>
        <dbReference type="SAM" id="SignalP"/>
    </source>
</evidence>
<evidence type="ECO:0000313" key="2">
    <source>
        <dbReference type="EMBL" id="MBB3972737.1"/>
    </source>
</evidence>
<evidence type="ECO:0000313" key="3">
    <source>
        <dbReference type="Proteomes" id="UP000528964"/>
    </source>
</evidence>